<dbReference type="FunFam" id="3.30.200.20:FF:000077">
    <property type="entry name" value="Putative Serine/threonine-protein kinase/endoribonuclease IRE1"/>
    <property type="match status" value="1"/>
</dbReference>
<dbReference type="Gene3D" id="1.10.510.10">
    <property type="entry name" value="Transferase(Phosphotransferase) domain 1"/>
    <property type="match status" value="1"/>
</dbReference>
<feature type="region of interest" description="Disordered" evidence="12">
    <location>
        <begin position="173"/>
        <end position="197"/>
    </location>
</feature>
<feature type="compositionally biased region" description="Low complexity" evidence="12">
    <location>
        <begin position="424"/>
        <end position="443"/>
    </location>
</feature>
<feature type="compositionally biased region" description="Low complexity" evidence="12">
    <location>
        <begin position="601"/>
        <end position="611"/>
    </location>
</feature>
<feature type="domain" description="Protein kinase" evidence="13">
    <location>
        <begin position="638"/>
        <end position="1014"/>
    </location>
</feature>
<dbReference type="PANTHER" id="PTHR13954:SF6">
    <property type="entry name" value="NON-SPECIFIC SERINE_THREONINE PROTEIN KINASE"/>
    <property type="match status" value="1"/>
</dbReference>
<feature type="domain" description="KEN" evidence="14">
    <location>
        <begin position="1017"/>
        <end position="1167"/>
    </location>
</feature>
<evidence type="ECO:0000313" key="15">
    <source>
        <dbReference type="EMBL" id="KAJ1908653.1"/>
    </source>
</evidence>
<dbReference type="GO" id="GO:0004674">
    <property type="term" value="F:protein serine/threonine kinase activity"/>
    <property type="evidence" value="ECO:0007669"/>
    <property type="project" value="UniProtKB-KW"/>
</dbReference>
<keyword evidence="8 15" id="KW-0418">Kinase</keyword>
<dbReference type="InterPro" id="IPR011047">
    <property type="entry name" value="Quinoprotein_ADH-like_sf"/>
</dbReference>
<keyword evidence="7" id="KW-0547">Nucleotide-binding</keyword>
<evidence type="ECO:0000256" key="12">
    <source>
        <dbReference type="SAM" id="MobiDB-lite"/>
    </source>
</evidence>
<evidence type="ECO:0000256" key="11">
    <source>
        <dbReference type="ARBA" id="ARBA00023136"/>
    </source>
</evidence>
<dbReference type="AlphaFoldDB" id="A0A9W7ZN12"/>
<evidence type="ECO:0000256" key="2">
    <source>
        <dbReference type="ARBA" id="ARBA00012513"/>
    </source>
</evidence>
<keyword evidence="6" id="KW-0732">Signal</keyword>
<dbReference type="GO" id="GO:0036498">
    <property type="term" value="P:IRE1-mediated unfolded protein response"/>
    <property type="evidence" value="ECO:0007669"/>
    <property type="project" value="TreeGrafter"/>
</dbReference>
<feature type="region of interest" description="Disordered" evidence="12">
    <location>
        <begin position="588"/>
        <end position="611"/>
    </location>
</feature>
<evidence type="ECO:0000259" key="14">
    <source>
        <dbReference type="PROSITE" id="PS51392"/>
    </source>
</evidence>
<dbReference type="PROSITE" id="PS50011">
    <property type="entry name" value="PROTEIN_KINASE_DOM"/>
    <property type="match status" value="1"/>
</dbReference>
<comment type="subcellular location">
    <subcellularLocation>
        <location evidence="1">Membrane</location>
        <topology evidence="1">Single-pass type I membrane protein</topology>
    </subcellularLocation>
</comment>
<gene>
    <name evidence="15" type="primary">IRE1_2</name>
    <name evidence="15" type="ORF">IWQ60_011597</name>
</gene>
<evidence type="ECO:0000256" key="5">
    <source>
        <dbReference type="ARBA" id="ARBA00022692"/>
    </source>
</evidence>
<evidence type="ECO:0000256" key="10">
    <source>
        <dbReference type="ARBA" id="ARBA00022989"/>
    </source>
</evidence>
<dbReference type="Pfam" id="PF00069">
    <property type="entry name" value="Pkinase"/>
    <property type="match status" value="2"/>
</dbReference>
<feature type="region of interest" description="Disordered" evidence="12">
    <location>
        <begin position="347"/>
        <end position="388"/>
    </location>
</feature>
<dbReference type="Gene3D" id="1.20.1440.180">
    <property type="entry name" value="KEN domain"/>
    <property type="match status" value="1"/>
</dbReference>
<dbReference type="InterPro" id="IPR015943">
    <property type="entry name" value="WD40/YVTN_repeat-like_dom_sf"/>
</dbReference>
<dbReference type="GO" id="GO:0004521">
    <property type="term" value="F:RNA endonuclease activity"/>
    <property type="evidence" value="ECO:0007669"/>
    <property type="project" value="InterPro"/>
</dbReference>
<dbReference type="Gene3D" id="3.30.200.20">
    <property type="entry name" value="Phosphorylase Kinase, domain 1"/>
    <property type="match status" value="1"/>
</dbReference>
<dbReference type="SMART" id="SM00220">
    <property type="entry name" value="S_TKc"/>
    <property type="match status" value="1"/>
</dbReference>
<dbReference type="PROSITE" id="PS00108">
    <property type="entry name" value="PROTEIN_KINASE_ST"/>
    <property type="match status" value="1"/>
</dbReference>
<keyword evidence="5" id="KW-0812">Transmembrane</keyword>
<evidence type="ECO:0000256" key="1">
    <source>
        <dbReference type="ARBA" id="ARBA00004479"/>
    </source>
</evidence>
<organism evidence="15 16">
    <name type="scientific">Tieghemiomyces parasiticus</name>
    <dbReference type="NCBI Taxonomy" id="78921"/>
    <lineage>
        <taxon>Eukaryota</taxon>
        <taxon>Fungi</taxon>
        <taxon>Fungi incertae sedis</taxon>
        <taxon>Zoopagomycota</taxon>
        <taxon>Kickxellomycotina</taxon>
        <taxon>Dimargaritomycetes</taxon>
        <taxon>Dimargaritales</taxon>
        <taxon>Dimargaritaceae</taxon>
        <taxon>Tieghemiomyces</taxon>
    </lineage>
</organism>
<dbReference type="SMART" id="SM00564">
    <property type="entry name" value="PQQ"/>
    <property type="match status" value="4"/>
</dbReference>
<keyword evidence="4 15" id="KW-0808">Transferase</keyword>
<keyword evidence="3" id="KW-0723">Serine/threonine-protein kinase</keyword>
<dbReference type="PROSITE" id="PS51392">
    <property type="entry name" value="KEN"/>
    <property type="match status" value="1"/>
</dbReference>
<dbReference type="GO" id="GO:0005524">
    <property type="term" value="F:ATP binding"/>
    <property type="evidence" value="ECO:0007669"/>
    <property type="project" value="UniProtKB-KW"/>
</dbReference>
<dbReference type="Proteomes" id="UP001150569">
    <property type="component" value="Unassembled WGS sequence"/>
</dbReference>
<feature type="region of interest" description="Disordered" evidence="12">
    <location>
        <begin position="898"/>
        <end position="921"/>
    </location>
</feature>
<protein>
    <recommendedName>
        <fullName evidence="2">non-specific serine/threonine protein kinase</fullName>
        <ecNumber evidence="2">2.7.11.1</ecNumber>
    </recommendedName>
</protein>
<feature type="compositionally biased region" description="Low complexity" evidence="12">
    <location>
        <begin position="908"/>
        <end position="920"/>
    </location>
</feature>
<evidence type="ECO:0000256" key="8">
    <source>
        <dbReference type="ARBA" id="ARBA00022777"/>
    </source>
</evidence>
<name>A0A9W7ZN12_9FUNG</name>
<dbReference type="InterPro" id="IPR018391">
    <property type="entry name" value="PQQ_b-propeller_rpt"/>
</dbReference>
<comment type="caution">
    <text evidence="15">The sequence shown here is derived from an EMBL/GenBank/DDBJ whole genome shotgun (WGS) entry which is preliminary data.</text>
</comment>
<dbReference type="EMBL" id="JANBPT010001351">
    <property type="protein sequence ID" value="KAJ1908653.1"/>
    <property type="molecule type" value="Genomic_DNA"/>
</dbReference>
<dbReference type="InterPro" id="IPR000719">
    <property type="entry name" value="Prot_kinase_dom"/>
</dbReference>
<reference evidence="15" key="1">
    <citation type="submission" date="2022-07" db="EMBL/GenBank/DDBJ databases">
        <title>Phylogenomic reconstructions and comparative analyses of Kickxellomycotina fungi.</title>
        <authorList>
            <person name="Reynolds N.K."/>
            <person name="Stajich J.E."/>
            <person name="Barry K."/>
            <person name="Grigoriev I.V."/>
            <person name="Crous P."/>
            <person name="Smith M.E."/>
        </authorList>
    </citation>
    <scope>NUCLEOTIDE SEQUENCE</scope>
    <source>
        <strain evidence="15">RSA 861</strain>
    </source>
</reference>
<dbReference type="GO" id="GO:0051082">
    <property type="term" value="F:unfolded protein binding"/>
    <property type="evidence" value="ECO:0007669"/>
    <property type="project" value="TreeGrafter"/>
</dbReference>
<dbReference type="GO" id="GO:1990604">
    <property type="term" value="C:IRE1-TRAF2-ASK1 complex"/>
    <property type="evidence" value="ECO:0007669"/>
    <property type="project" value="TreeGrafter"/>
</dbReference>
<dbReference type="InterPro" id="IPR011009">
    <property type="entry name" value="Kinase-like_dom_sf"/>
</dbReference>
<dbReference type="InterPro" id="IPR038357">
    <property type="entry name" value="KEN_sf"/>
</dbReference>
<keyword evidence="16" id="KW-1185">Reference proteome</keyword>
<dbReference type="InterPro" id="IPR010513">
    <property type="entry name" value="KEN_dom"/>
</dbReference>
<feature type="compositionally biased region" description="Low complexity" evidence="12">
    <location>
        <begin position="179"/>
        <end position="188"/>
    </location>
</feature>
<keyword evidence="11" id="KW-0472">Membrane</keyword>
<dbReference type="SUPFAM" id="SSF50998">
    <property type="entry name" value="Quinoprotein alcohol dehydrogenase-like"/>
    <property type="match status" value="1"/>
</dbReference>
<evidence type="ECO:0000256" key="9">
    <source>
        <dbReference type="ARBA" id="ARBA00022840"/>
    </source>
</evidence>
<evidence type="ECO:0000259" key="13">
    <source>
        <dbReference type="PROSITE" id="PS50011"/>
    </source>
</evidence>
<dbReference type="SUPFAM" id="SSF56112">
    <property type="entry name" value="Protein kinase-like (PK-like)"/>
    <property type="match status" value="1"/>
</dbReference>
<evidence type="ECO:0000256" key="4">
    <source>
        <dbReference type="ARBA" id="ARBA00022679"/>
    </source>
</evidence>
<keyword evidence="10" id="KW-1133">Transmembrane helix</keyword>
<dbReference type="InterPro" id="IPR008271">
    <property type="entry name" value="Ser/Thr_kinase_AS"/>
</dbReference>
<dbReference type="EC" id="2.7.11.1" evidence="2"/>
<dbReference type="Gene3D" id="2.130.10.10">
    <property type="entry name" value="YVTN repeat-like/Quinoprotein amine dehydrogenase"/>
    <property type="match status" value="1"/>
</dbReference>
<feature type="compositionally biased region" description="Pro residues" evidence="12">
    <location>
        <begin position="591"/>
        <end position="600"/>
    </location>
</feature>
<accession>A0A9W7ZN12</accession>
<dbReference type="GO" id="GO:0070059">
    <property type="term" value="P:intrinsic apoptotic signaling pathway in response to endoplasmic reticulum stress"/>
    <property type="evidence" value="ECO:0007669"/>
    <property type="project" value="TreeGrafter"/>
</dbReference>
<proteinExistence type="predicted"/>
<dbReference type="Pfam" id="PF06479">
    <property type="entry name" value="Ribonuc_2-5A"/>
    <property type="match status" value="1"/>
</dbReference>
<dbReference type="PANTHER" id="PTHR13954">
    <property type="entry name" value="IRE1-RELATED"/>
    <property type="match status" value="1"/>
</dbReference>
<feature type="region of interest" description="Disordered" evidence="12">
    <location>
        <begin position="409"/>
        <end position="443"/>
    </location>
</feature>
<dbReference type="OrthoDB" id="63989at2759"/>
<dbReference type="GO" id="GO:0006397">
    <property type="term" value="P:mRNA processing"/>
    <property type="evidence" value="ECO:0007669"/>
    <property type="project" value="InterPro"/>
</dbReference>
<dbReference type="InterPro" id="IPR045133">
    <property type="entry name" value="IRE1/2-like"/>
</dbReference>
<sequence length="1167" mass="127227">MPESHFSDVILFVTVDGRLSALNATSGQLLWSHDAFGGPVIKTSPVDPAPVDTAAQDIMTPTSFEDSSAGSPTDWIARGAAQGPSDDLRLVAPFGDGKIYRLLANHVLTDSRLTVKELVRRAPMRSGGLLYLGSTRTKYFVVDITSGRVSDTYAADDDGEHDEPSARKATAAILNRNDSPSSSDSGQSTARPPSDPRNLVYLARTEYRIRVFDTATNTLRWGIVYSEFTPDAGLSLPFLPVHGRNRRVQVASTHAGAVLARDHPSHHVRWTYQFASPVTAIFDLWTLNPQNPWIVLPHTNRLPDQRPEAGSSDATVPRAYVGVTAGGAYVYPGADVPLPATVGPTGQASTVPIAEPIPAKSGRPAPPESASTGGATYPPLFGPPERCTNGHTRSSVCLVGIYRIVDPSSAPAPPGTAQIGSGDNTTNRSPTPSAPRRTPPYFARRPPPAYFRRDLLPPGLQHSPRAIEFPPPTGATHEYPHLLHVVARCLVGALYAYAVHAGRSLVLTLALGLLAIYLVWDHHRWPLHEFFSQRLPQFVQTPRQILLESVLLPLVRSLLNSTDGPWTVPTPAAITAAASPLVESNRAVSPPSSPVLPRPSSPSSSAVEPLPLADPTVEPIFRDRAPDDLYPRRVGSLLISHRVLGRGSHGTCVYRGRFGADEVAIKQLLRANYAIASREVTILEASRAHPNLIQYRHCTHDAQFYYIALDLCQASLYDLATASRLSPLGRLFDRLDRRRALRGVVEGLDFLHRRRIVHRDIKPQNVLLHIPAGQLAAFATDEPTDADIESNASAARLLISDFGLCKRLDAGQMSFESTATARAGGTVGWRAPECIRDPGRLNALALPDGTGAADPVAALTETSSGGVGSADYEVTGGSGTGSAYNLIGLSLGVSHPSSIDGAETVQGPSSSDQSPSPLVSNRPRLSRALDVFSLGCVFYFTLTWGAHPFGEDYARDLHILHDRPRLDPVQLLRRGGGTVDEGDAEEALDLIGAMLHHDPKARPTTPAILRHPYFWDTERRLEFLYKVSDCLRIKAKDPASPLARDLESDARRVLLPDSLDAGTANVSVAADVPLDWFARLDPAIQRSIKEKRGFDTTRLQTLLTAIRNKGVHYSEATSHVKRLYGSYPDGYYRYYARHFPRFFLYVYYFTARHAELYEDEVLRQYFI</sequence>
<evidence type="ECO:0000256" key="3">
    <source>
        <dbReference type="ARBA" id="ARBA00022527"/>
    </source>
</evidence>
<keyword evidence="9" id="KW-0067">ATP-binding</keyword>
<evidence type="ECO:0000256" key="6">
    <source>
        <dbReference type="ARBA" id="ARBA00022729"/>
    </source>
</evidence>
<evidence type="ECO:0000313" key="16">
    <source>
        <dbReference type="Proteomes" id="UP001150569"/>
    </source>
</evidence>
<dbReference type="SMART" id="SM00580">
    <property type="entry name" value="PUG"/>
    <property type="match status" value="1"/>
</dbReference>
<evidence type="ECO:0000256" key="7">
    <source>
        <dbReference type="ARBA" id="ARBA00022741"/>
    </source>
</evidence>